<dbReference type="EMBL" id="JADWDC010000074">
    <property type="protein sequence ID" value="MCC0179253.1"/>
    <property type="molecule type" value="Genomic_DNA"/>
</dbReference>
<proteinExistence type="predicted"/>
<dbReference type="CDD" id="cd00397">
    <property type="entry name" value="DNA_BRE_C"/>
    <property type="match status" value="1"/>
</dbReference>
<feature type="domain" description="Core-binding (CB)" evidence="6">
    <location>
        <begin position="20"/>
        <end position="102"/>
    </location>
</feature>
<evidence type="ECO:0000259" key="6">
    <source>
        <dbReference type="PROSITE" id="PS51900"/>
    </source>
</evidence>
<dbReference type="Proteomes" id="UP000729733">
    <property type="component" value="Unassembled WGS sequence"/>
</dbReference>
<feature type="domain" description="Tyr recombinase" evidence="5">
    <location>
        <begin position="127"/>
        <end position="313"/>
    </location>
</feature>
<dbReference type="InterPro" id="IPR011010">
    <property type="entry name" value="DNA_brk_join_enz"/>
</dbReference>
<dbReference type="GO" id="GO:0006310">
    <property type="term" value="P:DNA recombination"/>
    <property type="evidence" value="ECO:0007669"/>
    <property type="project" value="UniProtKB-KW"/>
</dbReference>
<comment type="caution">
    <text evidence="7">The sequence shown here is derived from an EMBL/GenBank/DDBJ whole genome shotgun (WGS) entry which is preliminary data.</text>
</comment>
<keyword evidence="8" id="KW-1185">Reference proteome</keyword>
<evidence type="ECO:0000313" key="7">
    <source>
        <dbReference type="EMBL" id="MCC0179253.1"/>
    </source>
</evidence>
<dbReference type="GO" id="GO:0015074">
    <property type="term" value="P:DNA integration"/>
    <property type="evidence" value="ECO:0007669"/>
    <property type="project" value="InterPro"/>
</dbReference>
<dbReference type="InterPro" id="IPR050090">
    <property type="entry name" value="Tyrosine_recombinase_XerCD"/>
</dbReference>
<dbReference type="PROSITE" id="PS51900">
    <property type="entry name" value="CB"/>
    <property type="match status" value="1"/>
</dbReference>
<dbReference type="RefSeq" id="WP_229642353.1">
    <property type="nucleotide sequence ID" value="NZ_JADWDC010000074.1"/>
</dbReference>
<dbReference type="SUPFAM" id="SSF56349">
    <property type="entry name" value="DNA breaking-rejoining enzymes"/>
    <property type="match status" value="1"/>
</dbReference>
<protein>
    <submittedName>
        <fullName evidence="7">Site-specific integrase</fullName>
    </submittedName>
</protein>
<dbReference type="GO" id="GO:0003677">
    <property type="term" value="F:DNA binding"/>
    <property type="evidence" value="ECO:0007669"/>
    <property type="project" value="UniProtKB-UniRule"/>
</dbReference>
<accession>A0A964BT94</accession>
<evidence type="ECO:0000313" key="8">
    <source>
        <dbReference type="Proteomes" id="UP000729733"/>
    </source>
</evidence>
<keyword evidence="1 3" id="KW-0238">DNA-binding</keyword>
<name>A0A964BT94_9CYAN</name>
<evidence type="ECO:0000256" key="1">
    <source>
        <dbReference type="ARBA" id="ARBA00023125"/>
    </source>
</evidence>
<dbReference type="Pfam" id="PF00589">
    <property type="entry name" value="Phage_integrase"/>
    <property type="match status" value="1"/>
</dbReference>
<dbReference type="InterPro" id="IPR013762">
    <property type="entry name" value="Integrase-like_cat_sf"/>
</dbReference>
<keyword evidence="2" id="KW-0233">DNA recombination</keyword>
<evidence type="ECO:0000256" key="2">
    <source>
        <dbReference type="ARBA" id="ARBA00023172"/>
    </source>
</evidence>
<dbReference type="InterPro" id="IPR002104">
    <property type="entry name" value="Integrase_catalytic"/>
</dbReference>
<feature type="region of interest" description="Disordered" evidence="4">
    <location>
        <begin position="294"/>
        <end position="313"/>
    </location>
</feature>
<gene>
    <name evidence="7" type="ORF">I4641_20015</name>
</gene>
<dbReference type="PROSITE" id="PS51898">
    <property type="entry name" value="TYR_RECOMBINASE"/>
    <property type="match status" value="1"/>
</dbReference>
<dbReference type="Gene3D" id="1.10.443.10">
    <property type="entry name" value="Intergrase catalytic core"/>
    <property type="match status" value="1"/>
</dbReference>
<organism evidence="7 8">
    <name type="scientific">Waterburya agarophytonicola KI4</name>
    <dbReference type="NCBI Taxonomy" id="2874699"/>
    <lineage>
        <taxon>Bacteria</taxon>
        <taxon>Bacillati</taxon>
        <taxon>Cyanobacteriota</taxon>
        <taxon>Cyanophyceae</taxon>
        <taxon>Pleurocapsales</taxon>
        <taxon>Hyellaceae</taxon>
        <taxon>Waterburya</taxon>
        <taxon>Waterburya agarophytonicola</taxon>
    </lineage>
</organism>
<reference evidence="7" key="1">
    <citation type="journal article" date="2021" name="Antonie Van Leeuwenhoek">
        <title>Draft genome and description of Waterburya agarophytonicola gen. nov. sp. nov. (Pleurocapsales, Cyanobacteria): a seaweed symbiont.</title>
        <authorList>
            <person name="Bonthond G."/>
            <person name="Shalygin S."/>
            <person name="Bayer T."/>
            <person name="Weinberger F."/>
        </authorList>
    </citation>
    <scope>NUCLEOTIDE SEQUENCE</scope>
    <source>
        <strain evidence="7">KI4</strain>
    </source>
</reference>
<evidence type="ECO:0000259" key="5">
    <source>
        <dbReference type="PROSITE" id="PS51898"/>
    </source>
</evidence>
<evidence type="ECO:0000256" key="3">
    <source>
        <dbReference type="PROSITE-ProRule" id="PRU01248"/>
    </source>
</evidence>
<dbReference type="PANTHER" id="PTHR30349">
    <property type="entry name" value="PHAGE INTEGRASE-RELATED"/>
    <property type="match status" value="1"/>
</dbReference>
<dbReference type="PANTHER" id="PTHR30349:SF81">
    <property type="entry name" value="TYROSINE RECOMBINASE XERC"/>
    <property type="match status" value="1"/>
</dbReference>
<dbReference type="AlphaFoldDB" id="A0A964BT94"/>
<sequence>MSYLLYSQAEQLKLHEPVPVTLHPAAVYLSSLSEGSRRTMLYSLDAIAQLLTDGECDAFSLDWSKLRYHHTAAVRTAFKERLAPTTTNKMLVALRRVLTEAYRLDLIDANDYHKAIDLPNVKGTGKLRGRALSISEIESLIASCYQQGDALGFRDGAAIAILRCGGIRRQEMVRLKCQDLCLKTGELTILKGKGNKHRLVYLTPDAIALIEDWLEVRGSTPGALICPVHRGGKITLRHFASNGDGIYKLILARAKKAGIKHFSPHDFRRTFCTDLLESGEDVLTVQELAGHRSPATTAKYDKRGEGRKRRAVRHLKFK</sequence>
<evidence type="ECO:0000256" key="4">
    <source>
        <dbReference type="SAM" id="MobiDB-lite"/>
    </source>
</evidence>
<dbReference type="InterPro" id="IPR044068">
    <property type="entry name" value="CB"/>
</dbReference>